<name>A0ABQ7H064_DUNSA</name>
<comment type="caution">
    <text evidence="4">The sequence shown here is derived from an EMBL/GenBank/DDBJ whole genome shotgun (WGS) entry which is preliminary data.</text>
</comment>
<keyword evidence="2" id="KW-0539">Nucleus</keyword>
<keyword evidence="5" id="KW-1185">Reference proteome</keyword>
<dbReference type="EMBL" id="MU069520">
    <property type="protein sequence ID" value="KAF5840211.1"/>
    <property type="molecule type" value="Genomic_DNA"/>
</dbReference>
<evidence type="ECO:0000313" key="4">
    <source>
        <dbReference type="EMBL" id="KAF5840211.1"/>
    </source>
</evidence>
<dbReference type="PANTHER" id="PTHR12585:SF69">
    <property type="entry name" value="FI11703P"/>
    <property type="match status" value="1"/>
</dbReference>
<dbReference type="Proteomes" id="UP000815325">
    <property type="component" value="Unassembled WGS sequence"/>
</dbReference>
<dbReference type="Pfam" id="PF04825">
    <property type="entry name" value="Rad21_Rec8_N"/>
    <property type="match status" value="1"/>
</dbReference>
<evidence type="ECO:0000259" key="3">
    <source>
        <dbReference type="Pfam" id="PF04825"/>
    </source>
</evidence>
<proteinExistence type="predicted"/>
<dbReference type="PANTHER" id="PTHR12585">
    <property type="entry name" value="SCC1 / RAD21 FAMILY MEMBER"/>
    <property type="match status" value="1"/>
</dbReference>
<gene>
    <name evidence="4" type="ORF">DUNSADRAFT_17427</name>
</gene>
<feature type="domain" description="Rad21/Rec8-like protein N-terminal" evidence="3">
    <location>
        <begin position="1"/>
        <end position="91"/>
    </location>
</feature>
<evidence type="ECO:0000256" key="1">
    <source>
        <dbReference type="ARBA" id="ARBA00004123"/>
    </source>
</evidence>
<organism evidence="4 5">
    <name type="scientific">Dunaliella salina</name>
    <name type="common">Green alga</name>
    <name type="synonym">Protococcus salinus</name>
    <dbReference type="NCBI Taxonomy" id="3046"/>
    <lineage>
        <taxon>Eukaryota</taxon>
        <taxon>Viridiplantae</taxon>
        <taxon>Chlorophyta</taxon>
        <taxon>core chlorophytes</taxon>
        <taxon>Chlorophyceae</taxon>
        <taxon>CS clade</taxon>
        <taxon>Chlamydomonadales</taxon>
        <taxon>Dunaliellaceae</taxon>
        <taxon>Dunaliella</taxon>
    </lineage>
</organism>
<evidence type="ECO:0000256" key="2">
    <source>
        <dbReference type="ARBA" id="ARBA00023242"/>
    </source>
</evidence>
<dbReference type="InterPro" id="IPR039781">
    <property type="entry name" value="Rad21/Rec8-like"/>
</dbReference>
<accession>A0ABQ7H064</accession>
<dbReference type="InterPro" id="IPR006910">
    <property type="entry name" value="Rad21_Rec8_N"/>
</dbReference>
<sequence length="148" mass="15890">MFYSTQILARKGPLGIIWIAAHMDKNLKRSQVAGAHIPGTVDALLDPEAPLALRLSGQLLLGVVRVYSRQLSFLQQDCQDALIRIRLTINADRQGGATATLLLPGGSSQDPEEGALVILALPPSCQSWLPSCFKDMSARCPTTPSIAN</sequence>
<comment type="subcellular location">
    <subcellularLocation>
        <location evidence="1">Nucleus</location>
    </subcellularLocation>
</comment>
<reference evidence="4" key="1">
    <citation type="submission" date="2017-08" db="EMBL/GenBank/DDBJ databases">
        <authorList>
            <person name="Polle J.E."/>
            <person name="Barry K."/>
            <person name="Cushman J."/>
            <person name="Schmutz J."/>
            <person name="Tran D."/>
            <person name="Hathwaick L.T."/>
            <person name="Yim W.C."/>
            <person name="Jenkins J."/>
            <person name="Mckie-Krisberg Z.M."/>
            <person name="Prochnik S."/>
            <person name="Lindquist E."/>
            <person name="Dockter R.B."/>
            <person name="Adam C."/>
            <person name="Molina H."/>
            <person name="Bunkerborg J."/>
            <person name="Jin E."/>
            <person name="Buchheim M."/>
            <person name="Magnuson J."/>
        </authorList>
    </citation>
    <scope>NUCLEOTIDE SEQUENCE</scope>
    <source>
        <strain evidence="4">CCAP 19/18</strain>
    </source>
</reference>
<evidence type="ECO:0000313" key="5">
    <source>
        <dbReference type="Proteomes" id="UP000815325"/>
    </source>
</evidence>
<protein>
    <submittedName>
        <fullName evidence="4">Rec8 like protein-domain-containing protein</fullName>
    </submittedName>
</protein>